<evidence type="ECO:0000313" key="3">
    <source>
        <dbReference type="EMBL" id="EFV14977.1"/>
    </source>
</evidence>
<protein>
    <recommendedName>
        <fullName evidence="1">ESAT-6-like protein</fullName>
    </recommendedName>
</protein>
<comment type="caution">
    <text evidence="3">The sequence shown here is derived from an EMBL/GenBank/DDBJ whole genome shotgun (WGS) entry which is preliminary data.</text>
</comment>
<feature type="compositionally biased region" description="Polar residues" evidence="2">
    <location>
        <begin position="7"/>
        <end position="18"/>
    </location>
</feature>
<dbReference type="InterPro" id="IPR010310">
    <property type="entry name" value="T7SS_ESAT-6-like"/>
</dbReference>
<evidence type="ECO:0000313" key="4">
    <source>
        <dbReference type="Proteomes" id="UP000004816"/>
    </source>
</evidence>
<reference evidence="3 4" key="1">
    <citation type="journal article" date="2011" name="Stand. Genomic Sci.">
        <title>High quality draft genome sequence of Segniliparus rugosus CDC 945(T)= (ATCC BAA-974(T)).</title>
        <authorList>
            <person name="Earl A.M."/>
            <person name="Desjardins C.A."/>
            <person name="Fitzgerald M.G."/>
            <person name="Arachchi H.M."/>
            <person name="Zeng Q."/>
            <person name="Mehta T."/>
            <person name="Griggs A."/>
            <person name="Birren B.W."/>
            <person name="Toney N.C."/>
            <person name="Carr J."/>
            <person name="Posey J."/>
            <person name="Butler W.R."/>
        </authorList>
    </citation>
    <scope>NUCLEOTIDE SEQUENCE [LARGE SCALE GENOMIC DNA]</scope>
    <source>
        <strain evidence="4">ATCC BAA-974 / DSM 45345 / CCUG 50838 / CIP 108380 / JCM 13579 / CDC 945</strain>
    </source>
</reference>
<gene>
    <name evidence="3" type="ORF">HMPREF9336_00164</name>
</gene>
<dbReference type="OrthoDB" id="3787781at2"/>
<dbReference type="RefSeq" id="WP_007466889.1">
    <property type="nucleotide sequence ID" value="NZ_KI391954.1"/>
</dbReference>
<comment type="similarity">
    <text evidence="1">Belongs to the WXG100 family.</text>
</comment>
<feature type="region of interest" description="Disordered" evidence="2">
    <location>
        <begin position="1"/>
        <end position="22"/>
    </location>
</feature>
<dbReference type="Proteomes" id="UP000004816">
    <property type="component" value="Unassembled WGS sequence"/>
</dbReference>
<dbReference type="HOGENOM" id="CLU_2208239_0_0_11"/>
<accession>E5XKZ5</accession>
<evidence type="ECO:0000256" key="1">
    <source>
        <dbReference type="RuleBase" id="RU362001"/>
    </source>
</evidence>
<name>E5XKZ5_SEGRC</name>
<organism evidence="3 4">
    <name type="scientific">Segniliparus rugosus (strain ATCC BAA-974 / DSM 45345 / CCUG 50838 / CIP 108380 / JCM 13579 / CDC 945)</name>
    <dbReference type="NCBI Taxonomy" id="679197"/>
    <lineage>
        <taxon>Bacteria</taxon>
        <taxon>Bacillati</taxon>
        <taxon>Actinomycetota</taxon>
        <taxon>Actinomycetes</taxon>
        <taxon>Mycobacteriales</taxon>
        <taxon>Segniliparaceae</taxon>
        <taxon>Segniliparus</taxon>
    </lineage>
</organism>
<dbReference type="NCBIfam" id="TIGR03930">
    <property type="entry name" value="WXG100_ESAT6"/>
    <property type="match status" value="1"/>
</dbReference>
<dbReference type="Pfam" id="PF06013">
    <property type="entry name" value="WXG100"/>
    <property type="match status" value="1"/>
</dbReference>
<keyword evidence="4" id="KW-1185">Reference proteome</keyword>
<evidence type="ECO:0000256" key="2">
    <source>
        <dbReference type="SAM" id="MobiDB-lite"/>
    </source>
</evidence>
<proteinExistence type="inferred from homology"/>
<dbReference type="STRING" id="679197.HMPREF9336_00164"/>
<sequence>MGELKASSEQITASSQFASGKAGEMESGISSFSAEVDAFLSGGWQGQASEAFQPPFQDWVANAKKVQQALSDMADLLAQSAKEYASREEHNDDLIKSVQVKSSGLNF</sequence>
<dbReference type="EMBL" id="ACZI02000003">
    <property type="protein sequence ID" value="EFV14977.1"/>
    <property type="molecule type" value="Genomic_DNA"/>
</dbReference>
<dbReference type="SUPFAM" id="SSF140453">
    <property type="entry name" value="EsxAB dimer-like"/>
    <property type="match status" value="1"/>
</dbReference>
<dbReference type="Gene3D" id="1.10.287.1060">
    <property type="entry name" value="ESAT-6-like"/>
    <property type="match status" value="1"/>
</dbReference>
<dbReference type="InterPro" id="IPR036689">
    <property type="entry name" value="ESAT-6-like_sf"/>
</dbReference>
<dbReference type="AlphaFoldDB" id="E5XKZ5"/>